<reference evidence="2 3" key="2">
    <citation type="journal article" date="2017" name="Genome Biol.">
        <title>New reference genome sequences of hot pepper reveal the massive evolution of plant disease-resistance genes by retroduplication.</title>
        <authorList>
            <person name="Kim S."/>
            <person name="Park J."/>
            <person name="Yeom S.I."/>
            <person name="Kim Y.M."/>
            <person name="Seo E."/>
            <person name="Kim K.T."/>
            <person name="Kim M.S."/>
            <person name="Lee J.M."/>
            <person name="Cheong K."/>
            <person name="Shin H.S."/>
            <person name="Kim S.B."/>
            <person name="Han K."/>
            <person name="Lee J."/>
            <person name="Park M."/>
            <person name="Lee H.A."/>
            <person name="Lee H.Y."/>
            <person name="Lee Y."/>
            <person name="Oh S."/>
            <person name="Lee J.H."/>
            <person name="Choi E."/>
            <person name="Choi E."/>
            <person name="Lee S.E."/>
            <person name="Jeon J."/>
            <person name="Kim H."/>
            <person name="Choi G."/>
            <person name="Song H."/>
            <person name="Lee J."/>
            <person name="Lee S.C."/>
            <person name="Kwon J.K."/>
            <person name="Lee H.Y."/>
            <person name="Koo N."/>
            <person name="Hong Y."/>
            <person name="Kim R.W."/>
            <person name="Kang W.H."/>
            <person name="Huh J.H."/>
            <person name="Kang B.C."/>
            <person name="Yang T.J."/>
            <person name="Lee Y.H."/>
            <person name="Bennetzen J.L."/>
            <person name="Choi D."/>
        </authorList>
    </citation>
    <scope>NUCLEOTIDE SEQUENCE [LARGE SCALE GENOMIC DNA]</scope>
    <source>
        <strain evidence="3">cv. CM334</strain>
    </source>
</reference>
<dbReference type="Gramene" id="PHT89929">
    <property type="protein sequence ID" value="PHT89929"/>
    <property type="gene ID" value="T459_05042"/>
</dbReference>
<evidence type="ECO:0000313" key="3">
    <source>
        <dbReference type="Proteomes" id="UP000222542"/>
    </source>
</evidence>
<keyword evidence="3" id="KW-1185">Reference proteome</keyword>
<gene>
    <name evidence="2" type="ORF">T459_05042</name>
</gene>
<protein>
    <submittedName>
        <fullName evidence="2">Uncharacterized protein</fullName>
    </submittedName>
</protein>
<dbReference type="Proteomes" id="UP000222542">
    <property type="component" value="Unassembled WGS sequence"/>
</dbReference>
<reference evidence="2 3" key="1">
    <citation type="journal article" date="2014" name="Nat. Genet.">
        <title>Genome sequence of the hot pepper provides insights into the evolution of pungency in Capsicum species.</title>
        <authorList>
            <person name="Kim S."/>
            <person name="Park M."/>
            <person name="Yeom S.I."/>
            <person name="Kim Y.M."/>
            <person name="Lee J.M."/>
            <person name="Lee H.A."/>
            <person name="Seo E."/>
            <person name="Choi J."/>
            <person name="Cheong K."/>
            <person name="Kim K.T."/>
            <person name="Jung K."/>
            <person name="Lee G.W."/>
            <person name="Oh S.K."/>
            <person name="Bae C."/>
            <person name="Kim S.B."/>
            <person name="Lee H.Y."/>
            <person name="Kim S.Y."/>
            <person name="Kim M.S."/>
            <person name="Kang B.C."/>
            <person name="Jo Y.D."/>
            <person name="Yang H.B."/>
            <person name="Jeong H.J."/>
            <person name="Kang W.H."/>
            <person name="Kwon J.K."/>
            <person name="Shin C."/>
            <person name="Lim J.Y."/>
            <person name="Park J.H."/>
            <person name="Huh J.H."/>
            <person name="Kim J.S."/>
            <person name="Kim B.D."/>
            <person name="Cohen O."/>
            <person name="Paran I."/>
            <person name="Suh M.C."/>
            <person name="Lee S.B."/>
            <person name="Kim Y.K."/>
            <person name="Shin Y."/>
            <person name="Noh S.J."/>
            <person name="Park J."/>
            <person name="Seo Y.S."/>
            <person name="Kwon S.Y."/>
            <person name="Kim H.A."/>
            <person name="Park J.M."/>
            <person name="Kim H.J."/>
            <person name="Choi S.B."/>
            <person name="Bosland P.W."/>
            <person name="Reeves G."/>
            <person name="Jo S.H."/>
            <person name="Lee B.W."/>
            <person name="Cho H.T."/>
            <person name="Choi H.S."/>
            <person name="Lee M.S."/>
            <person name="Yu Y."/>
            <person name="Do Choi Y."/>
            <person name="Park B.S."/>
            <person name="van Deynze A."/>
            <person name="Ashrafi H."/>
            <person name="Hill T."/>
            <person name="Kim W.T."/>
            <person name="Pai H.S."/>
            <person name="Ahn H.K."/>
            <person name="Yeam I."/>
            <person name="Giovannoni J.J."/>
            <person name="Rose J.K."/>
            <person name="Sorensen I."/>
            <person name="Lee S.J."/>
            <person name="Kim R.W."/>
            <person name="Choi I.Y."/>
            <person name="Choi B.S."/>
            <person name="Lim J.S."/>
            <person name="Lee Y.H."/>
            <person name="Choi D."/>
        </authorList>
    </citation>
    <scope>NUCLEOTIDE SEQUENCE [LARGE SCALE GENOMIC DNA]</scope>
    <source>
        <strain evidence="3">cv. CM334</strain>
    </source>
</reference>
<dbReference type="STRING" id="4072.A0A2G3A6P6"/>
<dbReference type="AlphaFoldDB" id="A0A2G3A6P6"/>
<dbReference type="Gene3D" id="6.10.250.1630">
    <property type="match status" value="1"/>
</dbReference>
<organism evidence="2 3">
    <name type="scientific">Capsicum annuum</name>
    <name type="common">Capsicum pepper</name>
    <dbReference type="NCBI Taxonomy" id="4072"/>
    <lineage>
        <taxon>Eukaryota</taxon>
        <taxon>Viridiplantae</taxon>
        <taxon>Streptophyta</taxon>
        <taxon>Embryophyta</taxon>
        <taxon>Tracheophyta</taxon>
        <taxon>Spermatophyta</taxon>
        <taxon>Magnoliopsida</taxon>
        <taxon>eudicotyledons</taxon>
        <taxon>Gunneridae</taxon>
        <taxon>Pentapetalae</taxon>
        <taxon>asterids</taxon>
        <taxon>lamiids</taxon>
        <taxon>Solanales</taxon>
        <taxon>Solanaceae</taxon>
        <taxon>Solanoideae</taxon>
        <taxon>Capsiceae</taxon>
        <taxon>Capsicum</taxon>
    </lineage>
</organism>
<dbReference type="Pfam" id="PF14377">
    <property type="entry name" value="UBM"/>
    <property type="match status" value="2"/>
</dbReference>
<dbReference type="GO" id="GO:0016740">
    <property type="term" value="F:transferase activity"/>
    <property type="evidence" value="ECO:0007669"/>
    <property type="project" value="UniProtKB-KW"/>
</dbReference>
<dbReference type="EMBL" id="AYRZ02000002">
    <property type="protein sequence ID" value="PHT89929.1"/>
    <property type="molecule type" value="Genomic_DNA"/>
</dbReference>
<name>A0A2G3A6P6_CAPAN</name>
<sequence>MGVIGNFLGYNASLLAIDPTFLEALPEDLWAGVLASQQALAQPPSYTAPTAEDIDPEFLAALPLDIQAEVLAQQRAQRVVQ</sequence>
<proteinExistence type="predicted"/>
<evidence type="ECO:0000256" key="1">
    <source>
        <dbReference type="ARBA" id="ARBA00022679"/>
    </source>
</evidence>
<evidence type="ECO:0000313" key="2">
    <source>
        <dbReference type="EMBL" id="PHT89929.1"/>
    </source>
</evidence>
<comment type="caution">
    <text evidence="2">The sequence shown here is derived from an EMBL/GenBank/DDBJ whole genome shotgun (WGS) entry which is preliminary data.</text>
</comment>
<keyword evidence="1" id="KW-0808">Transferase</keyword>
<dbReference type="InterPro" id="IPR025527">
    <property type="entry name" value="HUWE1/Rev1_UBM"/>
</dbReference>
<accession>A0A2G3A6P6</accession>